<comment type="caution">
    <text evidence="1">The sequence shown here is derived from an EMBL/GenBank/DDBJ whole genome shotgun (WGS) entry which is preliminary data.</text>
</comment>
<dbReference type="Proteomes" id="UP000012015">
    <property type="component" value="Unassembled WGS sequence"/>
</dbReference>
<gene>
    <name evidence="1" type="ORF">ADIAG_04071</name>
</gene>
<sequence>MRNIGACYFRTQQCAKKPSTIMKTITFQPASERTNNTFHTMNSHNLLIFHP</sequence>
<proteinExistence type="predicted"/>
<organism evidence="1 2">
    <name type="scientific">Paeniglutamicibacter gangotriensis Lz1y</name>
    <dbReference type="NCBI Taxonomy" id="1276920"/>
    <lineage>
        <taxon>Bacteria</taxon>
        <taxon>Bacillati</taxon>
        <taxon>Actinomycetota</taxon>
        <taxon>Actinomycetes</taxon>
        <taxon>Micrococcales</taxon>
        <taxon>Micrococcaceae</taxon>
        <taxon>Paeniglutamicibacter</taxon>
    </lineage>
</organism>
<evidence type="ECO:0000313" key="1">
    <source>
        <dbReference type="EMBL" id="EMQ96605.1"/>
    </source>
</evidence>
<dbReference type="AlphaFoldDB" id="M7MNS5"/>
<protein>
    <submittedName>
        <fullName evidence="1">Uncharacterized protein</fullName>
    </submittedName>
</protein>
<dbReference type="EMBL" id="AOCK01000017">
    <property type="protein sequence ID" value="EMQ96605.1"/>
    <property type="molecule type" value="Genomic_DNA"/>
</dbReference>
<keyword evidence="2" id="KW-1185">Reference proteome</keyword>
<accession>M7MNS5</accession>
<reference evidence="1 2" key="1">
    <citation type="journal article" date="2013" name="Genome Announc.">
        <title>Draft Genome Sequence of Arthrobacter gangotriensis Strain Lz1yT, Isolated from a Penguin Rookery Soil Sample Collected in Antarctica, near the Indian Station Dakshin Gangotri.</title>
        <authorList>
            <person name="Shivaji S."/>
            <person name="Ara S."/>
            <person name="Bandi S."/>
            <person name="Singh A."/>
            <person name="Kumar Pinnaka A."/>
        </authorList>
    </citation>
    <scope>NUCLEOTIDE SEQUENCE [LARGE SCALE GENOMIC DNA]</scope>
    <source>
        <strain evidence="1 2">Lz1y</strain>
    </source>
</reference>
<evidence type="ECO:0000313" key="2">
    <source>
        <dbReference type="Proteomes" id="UP000012015"/>
    </source>
</evidence>
<name>M7MNS5_9MICC</name>